<dbReference type="OrthoDB" id="9792284at2"/>
<dbReference type="GeneID" id="93356742"/>
<evidence type="ECO:0000313" key="3">
    <source>
        <dbReference type="EMBL" id="TJW10206.1"/>
    </source>
</evidence>
<feature type="domain" description="DJ-1/PfpI" evidence="1">
    <location>
        <begin position="4"/>
        <end position="166"/>
    </location>
</feature>
<dbReference type="RefSeq" id="WP_123185441.1">
    <property type="nucleotide sequence ID" value="NZ_CANPEU010000003.1"/>
</dbReference>
<dbReference type="GO" id="GO:0005737">
    <property type="term" value="C:cytoplasm"/>
    <property type="evidence" value="ECO:0007669"/>
    <property type="project" value="TreeGrafter"/>
</dbReference>
<dbReference type="Pfam" id="PF01965">
    <property type="entry name" value="DJ-1_PfpI"/>
    <property type="match status" value="1"/>
</dbReference>
<name>A0A3N0ABC8_9ACTN</name>
<dbReference type="EMBL" id="SSTM01000004">
    <property type="protein sequence ID" value="TJW10206.1"/>
    <property type="molecule type" value="Genomic_DNA"/>
</dbReference>
<reference evidence="2 5" key="2">
    <citation type="submission" date="2020-08" db="EMBL/GenBank/DDBJ databases">
        <title>Sequencing the genomes of 1000 actinobacteria strains.</title>
        <authorList>
            <person name="Klenk H.-P."/>
        </authorList>
    </citation>
    <scope>NUCLEOTIDE SEQUENCE [LARGE SCALE GENOMIC DNA]</scope>
    <source>
        <strain evidence="2 5">DSM 22242</strain>
    </source>
</reference>
<dbReference type="InterPro" id="IPR050325">
    <property type="entry name" value="Prot/Nucl_acid_deglycase"/>
</dbReference>
<keyword evidence="4" id="KW-1185">Reference proteome</keyword>
<dbReference type="GO" id="GO:1903189">
    <property type="term" value="P:glyoxal metabolic process"/>
    <property type="evidence" value="ECO:0007669"/>
    <property type="project" value="TreeGrafter"/>
</dbReference>
<proteinExistence type="predicted"/>
<dbReference type="Proteomes" id="UP000309454">
    <property type="component" value="Unassembled WGS sequence"/>
</dbReference>
<dbReference type="PANTHER" id="PTHR48094">
    <property type="entry name" value="PROTEIN/NUCLEIC ACID DEGLYCASE DJ-1-RELATED"/>
    <property type="match status" value="1"/>
</dbReference>
<protein>
    <submittedName>
        <fullName evidence="2">4-methyl-5(B-hydroxyethyl)-thiazole monophosphate biosynthesis</fullName>
    </submittedName>
    <submittedName>
        <fullName evidence="3">DJ-1 family protein</fullName>
    </submittedName>
</protein>
<comment type="caution">
    <text evidence="2">The sequence shown here is derived from an EMBL/GenBank/DDBJ whole genome shotgun (WGS) entry which is preliminary data.</text>
</comment>
<dbReference type="AlphaFoldDB" id="A0A3N0ABC8"/>
<dbReference type="PANTHER" id="PTHR48094:SF12">
    <property type="entry name" value="PARKINSON DISEASE PROTEIN 7 HOMOLOG"/>
    <property type="match status" value="1"/>
</dbReference>
<dbReference type="Proteomes" id="UP000530850">
    <property type="component" value="Unassembled WGS sequence"/>
</dbReference>
<evidence type="ECO:0000313" key="2">
    <source>
        <dbReference type="EMBL" id="MBB3171552.1"/>
    </source>
</evidence>
<dbReference type="NCBIfam" id="TIGR01383">
    <property type="entry name" value="not_thiJ"/>
    <property type="match status" value="1"/>
</dbReference>
<dbReference type="InterPro" id="IPR029062">
    <property type="entry name" value="Class_I_gatase-like"/>
</dbReference>
<gene>
    <name evidence="3" type="ORF">E5982_06480</name>
    <name evidence="2" type="ORF">FHR31_001372</name>
</gene>
<reference evidence="3 4" key="1">
    <citation type="submission" date="2019-04" db="EMBL/GenBank/DDBJ databases">
        <title>Microbes associate with the intestines of laboratory mice.</title>
        <authorList>
            <person name="Navarre W."/>
            <person name="Wong E."/>
            <person name="Huang K.C."/>
            <person name="Tropini C."/>
            <person name="Ng K."/>
            <person name="Yu B."/>
        </authorList>
    </citation>
    <scope>NUCLEOTIDE SEQUENCE [LARGE SCALE GENOMIC DNA]</scope>
    <source>
        <strain evidence="3 4">NM48_B13</strain>
    </source>
</reference>
<evidence type="ECO:0000313" key="5">
    <source>
        <dbReference type="Proteomes" id="UP000530850"/>
    </source>
</evidence>
<dbReference type="Gene3D" id="3.40.50.880">
    <property type="match status" value="1"/>
</dbReference>
<sequence>MARTVSVLLADGCEPLEVVAPVDILRRGGVNVMLVSLKDSLQVAAAHNITLVADAPIAMVDLSASDLLMIPGGSVGVENIGLSKAATTEIARRMEADEPIAAICAGPTVLGDMGLLTGRKAVCYPTCEEGWPEGVYQPGKPVEVDNNLITATGPGTAIPFGLAILKFLEGEKTTNQVAEAMLVK</sequence>
<dbReference type="InterPro" id="IPR002818">
    <property type="entry name" value="DJ-1/PfpI"/>
</dbReference>
<organism evidence="2 5">
    <name type="scientific">Parvibacter caecicola</name>
    <dbReference type="NCBI Taxonomy" id="747645"/>
    <lineage>
        <taxon>Bacteria</taxon>
        <taxon>Bacillati</taxon>
        <taxon>Actinomycetota</taxon>
        <taxon>Coriobacteriia</taxon>
        <taxon>Coriobacteriales</taxon>
        <taxon>Coriobacteriaceae</taxon>
        <taxon>Parvibacter</taxon>
    </lineage>
</organism>
<evidence type="ECO:0000259" key="1">
    <source>
        <dbReference type="Pfam" id="PF01965"/>
    </source>
</evidence>
<dbReference type="CDD" id="cd03135">
    <property type="entry name" value="GATase1_DJ-1"/>
    <property type="match status" value="1"/>
</dbReference>
<dbReference type="SUPFAM" id="SSF52317">
    <property type="entry name" value="Class I glutamine amidotransferase-like"/>
    <property type="match status" value="1"/>
</dbReference>
<dbReference type="InterPro" id="IPR006287">
    <property type="entry name" value="DJ-1"/>
</dbReference>
<evidence type="ECO:0000313" key="4">
    <source>
        <dbReference type="Proteomes" id="UP000309454"/>
    </source>
</evidence>
<dbReference type="EMBL" id="JACHYA010000004">
    <property type="protein sequence ID" value="MBB3171552.1"/>
    <property type="molecule type" value="Genomic_DNA"/>
</dbReference>
<accession>A0A3N0ABC8</accession>